<dbReference type="PANTHER" id="PTHR35332:SF2">
    <property type="entry name" value="REGULATION OF ENOLASE PROTEIN 1"/>
    <property type="match status" value="1"/>
</dbReference>
<dbReference type="InterPro" id="IPR009784">
    <property type="entry name" value="DUF1349"/>
</dbReference>
<dbReference type="EMBL" id="BAABEP010000003">
    <property type="protein sequence ID" value="GAA3712964.1"/>
    <property type="molecule type" value="Genomic_DNA"/>
</dbReference>
<accession>A0ABP7E1P9</accession>
<evidence type="ECO:0000313" key="3">
    <source>
        <dbReference type="Proteomes" id="UP001499884"/>
    </source>
</evidence>
<dbReference type="InterPro" id="IPR016181">
    <property type="entry name" value="Acyl_CoA_acyltransferase"/>
</dbReference>
<evidence type="ECO:0000313" key="2">
    <source>
        <dbReference type="EMBL" id="GAA3712964.1"/>
    </source>
</evidence>
<dbReference type="InterPro" id="IPR013320">
    <property type="entry name" value="ConA-like_dom_sf"/>
</dbReference>
<feature type="domain" description="N-acetyltransferase" evidence="1">
    <location>
        <begin position="1"/>
        <end position="96"/>
    </location>
</feature>
<dbReference type="Proteomes" id="UP001499884">
    <property type="component" value="Unassembled WGS sequence"/>
</dbReference>
<dbReference type="Pfam" id="PF00583">
    <property type="entry name" value="Acetyltransf_1"/>
    <property type="match status" value="1"/>
</dbReference>
<comment type="caution">
    <text evidence="2">The sequence shown here is derived from an EMBL/GenBank/DDBJ whole genome shotgun (WGS) entry which is preliminary data.</text>
</comment>
<dbReference type="Pfam" id="PF07081">
    <property type="entry name" value="DUF1349"/>
    <property type="match status" value="1"/>
</dbReference>
<protein>
    <recommendedName>
        <fullName evidence="1">N-acetyltransferase domain-containing protein</fullName>
    </recommendedName>
</protein>
<dbReference type="SUPFAM" id="SSF55729">
    <property type="entry name" value="Acyl-CoA N-acyltransferases (Nat)"/>
    <property type="match status" value="1"/>
</dbReference>
<name>A0ABP7E1P9_9ACTN</name>
<dbReference type="SUPFAM" id="SSF49899">
    <property type="entry name" value="Concanavalin A-like lectins/glucanases"/>
    <property type="match status" value="1"/>
</dbReference>
<evidence type="ECO:0000259" key="1">
    <source>
        <dbReference type="PROSITE" id="PS51186"/>
    </source>
</evidence>
<dbReference type="Gene3D" id="2.60.120.200">
    <property type="match status" value="1"/>
</dbReference>
<dbReference type="PANTHER" id="PTHR35332">
    <property type="entry name" value="REGULATION OF ENOLASE PROTEIN 1"/>
    <property type="match status" value="1"/>
</dbReference>
<keyword evidence="3" id="KW-1185">Reference proteome</keyword>
<organism evidence="2 3">
    <name type="scientific">Streptomyces tremellae</name>
    <dbReference type="NCBI Taxonomy" id="1124239"/>
    <lineage>
        <taxon>Bacteria</taxon>
        <taxon>Bacillati</taxon>
        <taxon>Actinomycetota</taxon>
        <taxon>Actinomycetes</taxon>
        <taxon>Kitasatosporales</taxon>
        <taxon>Streptomycetaceae</taxon>
        <taxon>Streptomyces</taxon>
    </lineage>
</organism>
<dbReference type="CDD" id="cd04301">
    <property type="entry name" value="NAT_SF"/>
    <property type="match status" value="1"/>
</dbReference>
<proteinExistence type="predicted"/>
<dbReference type="InterPro" id="IPR000182">
    <property type="entry name" value="GNAT_dom"/>
</dbReference>
<reference evidence="3" key="1">
    <citation type="journal article" date="2019" name="Int. J. Syst. Evol. Microbiol.">
        <title>The Global Catalogue of Microorganisms (GCM) 10K type strain sequencing project: providing services to taxonomists for standard genome sequencing and annotation.</title>
        <authorList>
            <consortium name="The Broad Institute Genomics Platform"/>
            <consortium name="The Broad Institute Genome Sequencing Center for Infectious Disease"/>
            <person name="Wu L."/>
            <person name="Ma J."/>
        </authorList>
    </citation>
    <scope>NUCLEOTIDE SEQUENCE [LARGE SCALE GENOMIC DNA]</scope>
    <source>
        <strain evidence="3">JCM 30846</strain>
    </source>
</reference>
<dbReference type="Gene3D" id="3.40.630.30">
    <property type="match status" value="1"/>
</dbReference>
<gene>
    <name evidence="2" type="ORF">GCM10023082_08380</name>
</gene>
<dbReference type="PROSITE" id="PS51186">
    <property type="entry name" value="GNAT"/>
    <property type="match status" value="1"/>
</dbReference>
<sequence length="307" mass="32519">MAELLHTPERMVLPELAGHPAHLHIDILPRWQRRGHGRALLHTFLGALRARGVAGVHLATVTANTAARAFYDRLGFTVLAVPDPGPLTYLGRSTRAAEPAVPAGEAPPRADVPGELLGMSGWQWLNPPASSAPSGGGLTVTTDRDTDFWVRTHYGFVRDTGHALLRPVPDAFRLRVTFAGGYRDQYDQAGLLLRAGAADWIKAGVEFVDGHRQISAVVTRGASDWSVAPLDGPVAGPVTVEVARDGDTVTVRYATGGAEPGTLLRLAYFPPDAVAEAGPMCASPDGTGFTIRFSGLRLAEGPGPYGD</sequence>